<evidence type="ECO:0000313" key="4">
    <source>
        <dbReference type="EMBL" id="MBI3013562.1"/>
    </source>
</evidence>
<dbReference type="Gene3D" id="3.40.190.10">
    <property type="entry name" value="Periplasmic binding protein-like II"/>
    <property type="match status" value="1"/>
</dbReference>
<dbReference type="Pfam" id="PF14559">
    <property type="entry name" value="TPR_19"/>
    <property type="match status" value="1"/>
</dbReference>
<keyword evidence="2" id="KW-0802">TPR repeat</keyword>
<accession>A0A932GMM8</accession>
<evidence type="ECO:0000256" key="3">
    <source>
        <dbReference type="SAM" id="SignalP"/>
    </source>
</evidence>
<dbReference type="SUPFAM" id="SSF53850">
    <property type="entry name" value="Periplasmic binding protein-like II"/>
    <property type="match status" value="1"/>
</dbReference>
<dbReference type="PANTHER" id="PTHR42928">
    <property type="entry name" value="TRICARBOXYLATE-BINDING PROTEIN"/>
    <property type="match status" value="1"/>
</dbReference>
<protein>
    <submittedName>
        <fullName evidence="4">Tetratricopeptide repeat protein</fullName>
    </submittedName>
</protein>
<feature type="signal peptide" evidence="3">
    <location>
        <begin position="1"/>
        <end position="25"/>
    </location>
</feature>
<feature type="chain" id="PRO_5037642240" evidence="3">
    <location>
        <begin position="26"/>
        <end position="410"/>
    </location>
</feature>
<dbReference type="Proteomes" id="UP000741360">
    <property type="component" value="Unassembled WGS sequence"/>
</dbReference>
<dbReference type="AlphaFoldDB" id="A0A932GMM8"/>
<comment type="similarity">
    <text evidence="1">Belongs to the UPF0065 (bug) family.</text>
</comment>
<organism evidence="4 5">
    <name type="scientific">Tectimicrobiota bacterium</name>
    <dbReference type="NCBI Taxonomy" id="2528274"/>
    <lineage>
        <taxon>Bacteria</taxon>
        <taxon>Pseudomonadati</taxon>
        <taxon>Nitrospinota/Tectimicrobiota group</taxon>
        <taxon>Candidatus Tectimicrobiota</taxon>
    </lineage>
</organism>
<dbReference type="Gene3D" id="3.40.190.150">
    <property type="entry name" value="Bordetella uptake gene, domain 1"/>
    <property type="match status" value="1"/>
</dbReference>
<gene>
    <name evidence="4" type="ORF">HYY65_00525</name>
</gene>
<name>A0A932GMM8_UNCTE</name>
<comment type="caution">
    <text evidence="4">The sequence shown here is derived from an EMBL/GenBank/DDBJ whole genome shotgun (WGS) entry which is preliminary data.</text>
</comment>
<dbReference type="CDD" id="cd07012">
    <property type="entry name" value="PBP2_Bug_TTT"/>
    <property type="match status" value="1"/>
</dbReference>
<reference evidence="4" key="1">
    <citation type="submission" date="2020-07" db="EMBL/GenBank/DDBJ databases">
        <title>Huge and variable diversity of episymbiotic CPR bacteria and DPANN archaea in groundwater ecosystems.</title>
        <authorList>
            <person name="He C.Y."/>
            <person name="Keren R."/>
            <person name="Whittaker M."/>
            <person name="Farag I.F."/>
            <person name="Doudna J."/>
            <person name="Cate J.H.D."/>
            <person name="Banfield J.F."/>
        </authorList>
    </citation>
    <scope>NUCLEOTIDE SEQUENCE</scope>
    <source>
        <strain evidence="4">NC_groundwater_717_Ag_S-0.2um_59_8</strain>
    </source>
</reference>
<evidence type="ECO:0000313" key="5">
    <source>
        <dbReference type="Proteomes" id="UP000741360"/>
    </source>
</evidence>
<dbReference type="SMART" id="SM00028">
    <property type="entry name" value="TPR"/>
    <property type="match status" value="2"/>
</dbReference>
<sequence length="410" mass="43870">MKRFAWACMIGVTCIAALVPLRAHSQDYPSKPIQIVVPFAVGGSSDIVARLIARKIESTMGQPVTIRNIPGAGGAVGSQAVARSAPDGHTVLFTTTNSLFASTIPNLPFDPKRDLTLVTSVAEPVFGLFVNPSVPANSVQELVEYAKRNPKKLSFASTGAGGAAHLLNDAFQRSTGAEIADVPYTGTSPAISALTAGLASMLFAPIEMMRSRMPSLNLKLLAVTGPERYPALPDVPNVREVVPGFEPPSLAYAFFVPAGTPQPVLVRLNSEISKTDNTTDLRERLLDLGLVPVSSEQLARVVANQAKAQAAERAENVRRSQNLSASARDGATKLFNQAFELFKAGEFDAAVRGFTQGLEIDPANGVAHFYLAETYARQNKTALARTHYQRTVDFAPDSKEALLAQSRLKK</sequence>
<dbReference type="InterPro" id="IPR042100">
    <property type="entry name" value="Bug_dom1"/>
</dbReference>
<dbReference type="InterPro" id="IPR005064">
    <property type="entry name" value="BUG"/>
</dbReference>
<evidence type="ECO:0000256" key="1">
    <source>
        <dbReference type="ARBA" id="ARBA00006987"/>
    </source>
</evidence>
<dbReference type="Pfam" id="PF03401">
    <property type="entry name" value="TctC"/>
    <property type="match status" value="1"/>
</dbReference>
<dbReference type="PROSITE" id="PS50005">
    <property type="entry name" value="TPR"/>
    <property type="match status" value="1"/>
</dbReference>
<dbReference type="EMBL" id="JACPSX010000007">
    <property type="protein sequence ID" value="MBI3013562.1"/>
    <property type="molecule type" value="Genomic_DNA"/>
</dbReference>
<evidence type="ECO:0000256" key="2">
    <source>
        <dbReference type="PROSITE-ProRule" id="PRU00339"/>
    </source>
</evidence>
<dbReference type="InterPro" id="IPR019734">
    <property type="entry name" value="TPR_rpt"/>
</dbReference>
<feature type="repeat" description="TPR" evidence="2">
    <location>
        <begin position="331"/>
        <end position="364"/>
    </location>
</feature>
<dbReference type="Gene3D" id="1.25.40.10">
    <property type="entry name" value="Tetratricopeptide repeat domain"/>
    <property type="match status" value="1"/>
</dbReference>
<keyword evidence="3" id="KW-0732">Signal</keyword>
<proteinExistence type="inferred from homology"/>
<dbReference type="PANTHER" id="PTHR42928:SF5">
    <property type="entry name" value="BLR1237 PROTEIN"/>
    <property type="match status" value="1"/>
</dbReference>
<dbReference type="SUPFAM" id="SSF48452">
    <property type="entry name" value="TPR-like"/>
    <property type="match status" value="1"/>
</dbReference>
<dbReference type="InterPro" id="IPR011990">
    <property type="entry name" value="TPR-like_helical_dom_sf"/>
</dbReference>